<reference evidence="2" key="1">
    <citation type="submission" date="2022-11" db="UniProtKB">
        <authorList>
            <consortium name="WormBaseParasite"/>
        </authorList>
    </citation>
    <scope>IDENTIFICATION</scope>
</reference>
<dbReference type="AlphaFoldDB" id="A0A915LCZ8"/>
<accession>A0A915LCZ8</accession>
<protein>
    <submittedName>
        <fullName evidence="2">Uncharacterized protein</fullName>
    </submittedName>
</protein>
<dbReference type="Proteomes" id="UP000887565">
    <property type="component" value="Unplaced"/>
</dbReference>
<name>A0A915LCZ8_ROMCU</name>
<dbReference type="WBParaSite" id="nRc.2.0.1.t48213-RA">
    <property type="protein sequence ID" value="nRc.2.0.1.t48213-RA"/>
    <property type="gene ID" value="nRc.2.0.1.g48213"/>
</dbReference>
<proteinExistence type="predicted"/>
<evidence type="ECO:0000313" key="1">
    <source>
        <dbReference type="Proteomes" id="UP000887565"/>
    </source>
</evidence>
<evidence type="ECO:0000313" key="2">
    <source>
        <dbReference type="WBParaSite" id="nRc.2.0.1.t48213-RA"/>
    </source>
</evidence>
<keyword evidence="1" id="KW-1185">Reference proteome</keyword>
<sequence length="75" mass="8656">MVMCVQIPTAFKTVRDKDDVTLTAAVGTYELKYIKLCIEGCKLFDEAFTNTHAKFKSSLYFRNLPVAKKTLFKKW</sequence>
<organism evidence="1 2">
    <name type="scientific">Romanomermis culicivorax</name>
    <name type="common">Nematode worm</name>
    <dbReference type="NCBI Taxonomy" id="13658"/>
    <lineage>
        <taxon>Eukaryota</taxon>
        <taxon>Metazoa</taxon>
        <taxon>Ecdysozoa</taxon>
        <taxon>Nematoda</taxon>
        <taxon>Enoplea</taxon>
        <taxon>Dorylaimia</taxon>
        <taxon>Mermithida</taxon>
        <taxon>Mermithoidea</taxon>
        <taxon>Mermithidae</taxon>
        <taxon>Romanomermis</taxon>
    </lineage>
</organism>